<keyword evidence="1" id="KW-1133">Transmembrane helix</keyword>
<evidence type="ECO:0000313" key="2">
    <source>
        <dbReference type="EMBL" id="RHZ85003.1"/>
    </source>
</evidence>
<evidence type="ECO:0000256" key="1">
    <source>
        <dbReference type="SAM" id="Phobius"/>
    </source>
</evidence>
<reference evidence="2 3" key="1">
    <citation type="submission" date="2018-08" db="EMBL/GenBank/DDBJ databases">
        <title>Genome and evolution of the arbuscular mycorrhizal fungus Diversispora epigaea (formerly Glomus versiforme) and its bacterial endosymbionts.</title>
        <authorList>
            <person name="Sun X."/>
            <person name="Fei Z."/>
            <person name="Harrison M."/>
        </authorList>
    </citation>
    <scope>NUCLEOTIDE SEQUENCE [LARGE SCALE GENOMIC DNA]</scope>
    <source>
        <strain evidence="2 3">IT104</strain>
    </source>
</reference>
<keyword evidence="1" id="KW-0472">Membrane</keyword>
<keyword evidence="3" id="KW-1185">Reference proteome</keyword>
<keyword evidence="1" id="KW-0812">Transmembrane</keyword>
<comment type="caution">
    <text evidence="2">The sequence shown here is derived from an EMBL/GenBank/DDBJ whole genome shotgun (WGS) entry which is preliminary data.</text>
</comment>
<dbReference type="STRING" id="1348612.A0A397JJ59"/>
<accession>A0A397JJ59</accession>
<dbReference type="OrthoDB" id="2381103at2759"/>
<gene>
    <name evidence="2" type="ORF">Glove_74g228</name>
</gene>
<feature type="transmembrane region" description="Helical" evidence="1">
    <location>
        <begin position="39"/>
        <end position="57"/>
    </location>
</feature>
<dbReference type="AlphaFoldDB" id="A0A397JJ59"/>
<evidence type="ECO:0000313" key="3">
    <source>
        <dbReference type="Proteomes" id="UP000266861"/>
    </source>
</evidence>
<sequence length="100" mass="11379">MLKHTRKILPIVKRSARQYYIPIKDNLVTPAPAIKVSDVVHYAAIGASLVVSVFYMINSSIAPFDKKLDRLSEDVSFIKEYFKISETDTKTDPKGMVYKK</sequence>
<name>A0A397JJ59_9GLOM</name>
<dbReference type="EMBL" id="PQFF01000070">
    <property type="protein sequence ID" value="RHZ85003.1"/>
    <property type="molecule type" value="Genomic_DNA"/>
</dbReference>
<protein>
    <submittedName>
        <fullName evidence="2">Uncharacterized protein</fullName>
    </submittedName>
</protein>
<proteinExistence type="predicted"/>
<dbReference type="Proteomes" id="UP000266861">
    <property type="component" value="Unassembled WGS sequence"/>
</dbReference>
<organism evidence="2 3">
    <name type="scientific">Diversispora epigaea</name>
    <dbReference type="NCBI Taxonomy" id="1348612"/>
    <lineage>
        <taxon>Eukaryota</taxon>
        <taxon>Fungi</taxon>
        <taxon>Fungi incertae sedis</taxon>
        <taxon>Mucoromycota</taxon>
        <taxon>Glomeromycotina</taxon>
        <taxon>Glomeromycetes</taxon>
        <taxon>Diversisporales</taxon>
        <taxon>Diversisporaceae</taxon>
        <taxon>Diversispora</taxon>
    </lineage>
</organism>